<organism evidence="3 4">
    <name type="scientific">Polyporus arcularius HHB13444</name>
    <dbReference type="NCBI Taxonomy" id="1314778"/>
    <lineage>
        <taxon>Eukaryota</taxon>
        <taxon>Fungi</taxon>
        <taxon>Dikarya</taxon>
        <taxon>Basidiomycota</taxon>
        <taxon>Agaricomycotina</taxon>
        <taxon>Agaricomycetes</taxon>
        <taxon>Polyporales</taxon>
        <taxon>Polyporaceae</taxon>
        <taxon>Polyporus</taxon>
    </lineage>
</organism>
<dbReference type="Pfam" id="PF18718">
    <property type="entry name" value="CxC5"/>
    <property type="match status" value="1"/>
</dbReference>
<feature type="domain" description="CxC5 like cysteine cluster associated with KDZ" evidence="1">
    <location>
        <begin position="106"/>
        <end position="221"/>
    </location>
</feature>
<name>A0A5C3PMQ9_9APHY</name>
<dbReference type="EMBL" id="ML211031">
    <property type="protein sequence ID" value="TFK91005.1"/>
    <property type="molecule type" value="Genomic_DNA"/>
</dbReference>
<dbReference type="Pfam" id="PF18721">
    <property type="entry name" value="CxC6"/>
    <property type="match status" value="1"/>
</dbReference>
<feature type="domain" description="CxC6 like cysteine cluster associated with KDZ" evidence="2">
    <location>
        <begin position="337"/>
        <end position="400"/>
    </location>
</feature>
<dbReference type="InterPro" id="IPR041539">
    <property type="entry name" value="CxC5"/>
</dbReference>
<dbReference type="AlphaFoldDB" id="A0A5C3PMQ9"/>
<keyword evidence="4" id="KW-1185">Reference proteome</keyword>
<dbReference type="STRING" id="1314778.A0A5C3PMQ9"/>
<evidence type="ECO:0000259" key="2">
    <source>
        <dbReference type="Pfam" id="PF18721"/>
    </source>
</evidence>
<dbReference type="InParanoid" id="A0A5C3PMQ9"/>
<proteinExistence type="predicted"/>
<accession>A0A5C3PMQ9</accession>
<dbReference type="InterPro" id="IPR040898">
    <property type="entry name" value="CxC6"/>
</dbReference>
<sequence length="663" mass="75106">MYLRDLVALVSQTPHLGDILLDDIVSFLRFARLTRSNIEITLYDKTNPPVLLPRSVHEFLAAALQKSFTEVAWLWYALRGAVWTSGKVVATQEEVTAFRDHGLSRSIVCIRLECRNHRTNNDLLTLGEPISYRATLYTLHEGALPVHTTSLYCHVCHRRYHHNYFVEKEGSCRTYYGGPPPTVVQVSTHFFVESGVLELFGCAMVFGWLSANNCARLYNVALAISNPEVHNNPLAYGVTPFLPLYKSTWPYSFEMSGDTAMNGFLLYSLLLDKAEHNSHLTLPHDCPTQKDRLMEALVVRNKAMEGIGQEEWAHACDLCFKVQQKPDGTFVKVQYAVGDGLSIGRPCCAFHDCKVNLASRHDIWCPEHAYLAQKCAVVDCDANRTAQFRTCDIAEHRALELAYRKDYSRSMHQLRARLRAAGVEVPGEDDEDEVIVTGDLEDIEGAVRVEEASSMPLDDNLQCDGKASGSKSTLKARMGRRRTHNEQVVARPCGVYLSRATLFGFEAVSAVTEHLKATFPTPPSTPEIFVYDSNCRVREHLNANGDTYFAQTGLPVDVFHFKAKHRITDTACQEHCNPAAFPDLVDGDKWRINTSICEENNVWMNGYAAALREMEATRYTFFLDEMIKRRNRFTVAQLERKGHCPWRIPIETLFPDHRDVRIY</sequence>
<dbReference type="Proteomes" id="UP000308197">
    <property type="component" value="Unassembled WGS sequence"/>
</dbReference>
<evidence type="ECO:0000259" key="1">
    <source>
        <dbReference type="Pfam" id="PF18718"/>
    </source>
</evidence>
<evidence type="ECO:0000313" key="3">
    <source>
        <dbReference type="EMBL" id="TFK91005.1"/>
    </source>
</evidence>
<protein>
    <recommendedName>
        <fullName evidence="5">CxC5 like cysteine cluster associated with KDZ domain-containing protein</fullName>
    </recommendedName>
</protein>
<gene>
    <name evidence="3" type="ORF">K466DRAFT_573933</name>
</gene>
<reference evidence="3 4" key="1">
    <citation type="journal article" date="2019" name="Nat. Ecol. Evol.">
        <title>Megaphylogeny resolves global patterns of mushroom evolution.</title>
        <authorList>
            <person name="Varga T."/>
            <person name="Krizsan K."/>
            <person name="Foldi C."/>
            <person name="Dima B."/>
            <person name="Sanchez-Garcia M."/>
            <person name="Sanchez-Ramirez S."/>
            <person name="Szollosi G.J."/>
            <person name="Szarkandi J.G."/>
            <person name="Papp V."/>
            <person name="Albert L."/>
            <person name="Andreopoulos W."/>
            <person name="Angelini C."/>
            <person name="Antonin V."/>
            <person name="Barry K.W."/>
            <person name="Bougher N.L."/>
            <person name="Buchanan P."/>
            <person name="Buyck B."/>
            <person name="Bense V."/>
            <person name="Catcheside P."/>
            <person name="Chovatia M."/>
            <person name="Cooper J."/>
            <person name="Damon W."/>
            <person name="Desjardin D."/>
            <person name="Finy P."/>
            <person name="Geml J."/>
            <person name="Haridas S."/>
            <person name="Hughes K."/>
            <person name="Justo A."/>
            <person name="Karasinski D."/>
            <person name="Kautmanova I."/>
            <person name="Kiss B."/>
            <person name="Kocsube S."/>
            <person name="Kotiranta H."/>
            <person name="LaButti K.M."/>
            <person name="Lechner B.E."/>
            <person name="Liimatainen K."/>
            <person name="Lipzen A."/>
            <person name="Lukacs Z."/>
            <person name="Mihaltcheva S."/>
            <person name="Morgado L.N."/>
            <person name="Niskanen T."/>
            <person name="Noordeloos M.E."/>
            <person name="Ohm R.A."/>
            <person name="Ortiz-Santana B."/>
            <person name="Ovrebo C."/>
            <person name="Racz N."/>
            <person name="Riley R."/>
            <person name="Savchenko A."/>
            <person name="Shiryaev A."/>
            <person name="Soop K."/>
            <person name="Spirin V."/>
            <person name="Szebenyi C."/>
            <person name="Tomsovsky M."/>
            <person name="Tulloss R.E."/>
            <person name="Uehling J."/>
            <person name="Grigoriev I.V."/>
            <person name="Vagvolgyi C."/>
            <person name="Papp T."/>
            <person name="Martin F.M."/>
            <person name="Miettinen O."/>
            <person name="Hibbett D.S."/>
            <person name="Nagy L.G."/>
        </authorList>
    </citation>
    <scope>NUCLEOTIDE SEQUENCE [LARGE SCALE GENOMIC DNA]</scope>
    <source>
        <strain evidence="3 4">HHB13444</strain>
    </source>
</reference>
<evidence type="ECO:0008006" key="5">
    <source>
        <dbReference type="Google" id="ProtNLM"/>
    </source>
</evidence>
<evidence type="ECO:0000313" key="4">
    <source>
        <dbReference type="Proteomes" id="UP000308197"/>
    </source>
</evidence>